<dbReference type="PANTHER" id="PTHR11849:SF282">
    <property type="entry name" value="ETV5-RELATED PROTEIN ETS96B"/>
    <property type="match status" value="1"/>
</dbReference>
<dbReference type="PRINTS" id="PR00454">
    <property type="entry name" value="ETSDOMAIN"/>
</dbReference>
<evidence type="ECO:0000259" key="4">
    <source>
        <dbReference type="PROSITE" id="PS50061"/>
    </source>
</evidence>
<keyword evidence="3" id="KW-0539">Nucleus</keyword>
<evidence type="ECO:0000313" key="5">
    <source>
        <dbReference type="EMBL" id="CAD7245001.1"/>
    </source>
</evidence>
<name>A0A7R9A6M3_9CRUS</name>
<organism evidence="5">
    <name type="scientific">Darwinula stevensoni</name>
    <dbReference type="NCBI Taxonomy" id="69355"/>
    <lineage>
        <taxon>Eukaryota</taxon>
        <taxon>Metazoa</taxon>
        <taxon>Ecdysozoa</taxon>
        <taxon>Arthropoda</taxon>
        <taxon>Crustacea</taxon>
        <taxon>Oligostraca</taxon>
        <taxon>Ostracoda</taxon>
        <taxon>Podocopa</taxon>
        <taxon>Podocopida</taxon>
        <taxon>Darwinulocopina</taxon>
        <taxon>Darwinuloidea</taxon>
        <taxon>Darwinulidae</taxon>
        <taxon>Darwinula</taxon>
    </lineage>
</organism>
<evidence type="ECO:0000313" key="6">
    <source>
        <dbReference type="Proteomes" id="UP000677054"/>
    </source>
</evidence>
<dbReference type="InterPro" id="IPR036388">
    <property type="entry name" value="WH-like_DNA-bd_sf"/>
</dbReference>
<dbReference type="InterPro" id="IPR046328">
    <property type="entry name" value="ETS_fam"/>
</dbReference>
<dbReference type="OrthoDB" id="10067219at2759"/>
<sequence>MLLEDPGNSGFISWTGRGLEFKLVEPEEVEFCTSPCLHAMVARRWGKEKNRPTMNYDKLSRSLRYYYERGILQKVTGERYVYRFVCDPMDEDGGGVFHGHFFLR</sequence>
<dbReference type="Pfam" id="PF00178">
    <property type="entry name" value="Ets"/>
    <property type="match status" value="1"/>
</dbReference>
<accession>A0A7R9A6M3</accession>
<dbReference type="PROSITE" id="PS50061">
    <property type="entry name" value="ETS_DOMAIN_3"/>
    <property type="match status" value="1"/>
</dbReference>
<dbReference type="Gene3D" id="1.10.10.10">
    <property type="entry name" value="Winged helix-like DNA-binding domain superfamily/Winged helix DNA-binding domain"/>
    <property type="match status" value="1"/>
</dbReference>
<dbReference type="PANTHER" id="PTHR11849">
    <property type="entry name" value="ETS"/>
    <property type="match status" value="1"/>
</dbReference>
<feature type="domain" description="ETS" evidence="4">
    <location>
        <begin position="1"/>
        <end position="85"/>
    </location>
</feature>
<comment type="similarity">
    <text evidence="1 3">Belongs to the ETS family.</text>
</comment>
<dbReference type="EMBL" id="CAJPEV010000753">
    <property type="protein sequence ID" value="CAG0888251.1"/>
    <property type="molecule type" value="Genomic_DNA"/>
</dbReference>
<keyword evidence="2 3" id="KW-0238">DNA-binding</keyword>
<gene>
    <name evidence="5" type="ORF">DSTB1V02_LOCUS4879</name>
</gene>
<dbReference type="GO" id="GO:0000981">
    <property type="term" value="F:DNA-binding transcription factor activity, RNA polymerase II-specific"/>
    <property type="evidence" value="ECO:0007669"/>
    <property type="project" value="TreeGrafter"/>
</dbReference>
<comment type="subcellular location">
    <subcellularLocation>
        <location evidence="3">Nucleus</location>
    </subcellularLocation>
</comment>
<proteinExistence type="inferred from homology"/>
<dbReference type="Proteomes" id="UP000677054">
    <property type="component" value="Unassembled WGS sequence"/>
</dbReference>
<dbReference type="InterPro" id="IPR036390">
    <property type="entry name" value="WH_DNA-bd_sf"/>
</dbReference>
<dbReference type="SUPFAM" id="SSF46785">
    <property type="entry name" value="Winged helix' DNA-binding domain"/>
    <property type="match status" value="1"/>
</dbReference>
<dbReference type="InterPro" id="IPR000418">
    <property type="entry name" value="Ets_dom"/>
</dbReference>
<reference evidence="5" key="1">
    <citation type="submission" date="2020-11" db="EMBL/GenBank/DDBJ databases">
        <authorList>
            <person name="Tran Van P."/>
        </authorList>
    </citation>
    <scope>NUCLEOTIDE SEQUENCE</scope>
</reference>
<dbReference type="GO" id="GO:0005634">
    <property type="term" value="C:nucleus"/>
    <property type="evidence" value="ECO:0007669"/>
    <property type="project" value="UniProtKB-SubCell"/>
</dbReference>
<evidence type="ECO:0000256" key="1">
    <source>
        <dbReference type="ARBA" id="ARBA00005562"/>
    </source>
</evidence>
<dbReference type="GO" id="GO:0043565">
    <property type="term" value="F:sequence-specific DNA binding"/>
    <property type="evidence" value="ECO:0007669"/>
    <property type="project" value="InterPro"/>
</dbReference>
<evidence type="ECO:0000256" key="2">
    <source>
        <dbReference type="ARBA" id="ARBA00023125"/>
    </source>
</evidence>
<keyword evidence="6" id="KW-1185">Reference proteome</keyword>
<dbReference type="SMART" id="SM00413">
    <property type="entry name" value="ETS"/>
    <property type="match status" value="1"/>
</dbReference>
<dbReference type="GO" id="GO:0030154">
    <property type="term" value="P:cell differentiation"/>
    <property type="evidence" value="ECO:0007669"/>
    <property type="project" value="TreeGrafter"/>
</dbReference>
<protein>
    <recommendedName>
        <fullName evidence="4">ETS domain-containing protein</fullName>
    </recommendedName>
</protein>
<dbReference type="PROSITE" id="PS00346">
    <property type="entry name" value="ETS_DOMAIN_2"/>
    <property type="match status" value="1"/>
</dbReference>
<evidence type="ECO:0000256" key="3">
    <source>
        <dbReference type="RuleBase" id="RU004019"/>
    </source>
</evidence>
<dbReference type="EMBL" id="LR900270">
    <property type="protein sequence ID" value="CAD7245001.1"/>
    <property type="molecule type" value="Genomic_DNA"/>
</dbReference>
<dbReference type="AlphaFoldDB" id="A0A7R9A6M3"/>